<feature type="coiled-coil region" evidence="1">
    <location>
        <begin position="78"/>
        <end position="119"/>
    </location>
</feature>
<comment type="caution">
    <text evidence="3">The sequence shown here is derived from an EMBL/GenBank/DDBJ whole genome shotgun (WGS) entry which is preliminary data.</text>
</comment>
<dbReference type="EMBL" id="BSYO01000038">
    <property type="protein sequence ID" value="GMH30293.1"/>
    <property type="molecule type" value="Genomic_DNA"/>
</dbReference>
<evidence type="ECO:0000313" key="3">
    <source>
        <dbReference type="EMBL" id="GMH30293.1"/>
    </source>
</evidence>
<name>A0AAD3TJW5_NEPGR</name>
<feature type="compositionally biased region" description="Polar residues" evidence="2">
    <location>
        <begin position="7"/>
        <end position="29"/>
    </location>
</feature>
<keyword evidence="4" id="KW-1185">Reference proteome</keyword>
<sequence>MNAPATKCSTATNQGPRANTIVTNSTATVPQKYRSNSQSSSKYYTSQAIMGAKRHSRLGRGLVSAKPCPNPHQRDAVIGDREEEIVDIEAEADKLEAQAQQLQVEKAALEQELLELMVHSAGLQERASQAEERASLAEKFTAYCIQ</sequence>
<proteinExistence type="predicted"/>
<evidence type="ECO:0000256" key="2">
    <source>
        <dbReference type="SAM" id="MobiDB-lite"/>
    </source>
</evidence>
<dbReference type="AlphaFoldDB" id="A0AAD3TJW5"/>
<accession>A0AAD3TJW5</accession>
<reference evidence="3" key="1">
    <citation type="submission" date="2023-05" db="EMBL/GenBank/DDBJ databases">
        <title>Nepenthes gracilis genome sequencing.</title>
        <authorList>
            <person name="Fukushima K."/>
        </authorList>
    </citation>
    <scope>NUCLEOTIDE SEQUENCE</scope>
    <source>
        <strain evidence="3">SING2019-196</strain>
    </source>
</reference>
<feature type="region of interest" description="Disordered" evidence="2">
    <location>
        <begin position="1"/>
        <end position="44"/>
    </location>
</feature>
<organism evidence="3 4">
    <name type="scientific">Nepenthes gracilis</name>
    <name type="common">Slender pitcher plant</name>
    <dbReference type="NCBI Taxonomy" id="150966"/>
    <lineage>
        <taxon>Eukaryota</taxon>
        <taxon>Viridiplantae</taxon>
        <taxon>Streptophyta</taxon>
        <taxon>Embryophyta</taxon>
        <taxon>Tracheophyta</taxon>
        <taxon>Spermatophyta</taxon>
        <taxon>Magnoliopsida</taxon>
        <taxon>eudicotyledons</taxon>
        <taxon>Gunneridae</taxon>
        <taxon>Pentapetalae</taxon>
        <taxon>Caryophyllales</taxon>
        <taxon>Nepenthaceae</taxon>
        <taxon>Nepenthes</taxon>
    </lineage>
</organism>
<feature type="compositionally biased region" description="Low complexity" evidence="2">
    <location>
        <begin position="31"/>
        <end position="44"/>
    </location>
</feature>
<dbReference type="Proteomes" id="UP001279734">
    <property type="component" value="Unassembled WGS sequence"/>
</dbReference>
<evidence type="ECO:0000256" key="1">
    <source>
        <dbReference type="SAM" id="Coils"/>
    </source>
</evidence>
<gene>
    <name evidence="3" type="ORF">Nepgr_032136</name>
</gene>
<evidence type="ECO:0000313" key="4">
    <source>
        <dbReference type="Proteomes" id="UP001279734"/>
    </source>
</evidence>
<keyword evidence="1" id="KW-0175">Coiled coil</keyword>
<protein>
    <submittedName>
        <fullName evidence="3">Uncharacterized protein</fullName>
    </submittedName>
</protein>